<evidence type="ECO:0000313" key="1">
    <source>
        <dbReference type="EMBL" id="KAL0150939.1"/>
    </source>
</evidence>
<dbReference type="Proteomes" id="UP001529510">
    <property type="component" value="Unassembled WGS sequence"/>
</dbReference>
<comment type="caution">
    <text evidence="1">The sequence shown here is derived from an EMBL/GenBank/DDBJ whole genome shotgun (WGS) entry which is preliminary data.</text>
</comment>
<dbReference type="EMBL" id="JAMKFB020000264">
    <property type="protein sequence ID" value="KAL0150939.1"/>
    <property type="molecule type" value="Genomic_DNA"/>
</dbReference>
<dbReference type="AlphaFoldDB" id="A0ABD0MPR4"/>
<evidence type="ECO:0000313" key="2">
    <source>
        <dbReference type="Proteomes" id="UP001529510"/>
    </source>
</evidence>
<name>A0ABD0MPR4_CIRMR</name>
<dbReference type="InterPro" id="IPR036691">
    <property type="entry name" value="Endo/exonu/phosph_ase_sf"/>
</dbReference>
<gene>
    <name evidence="1" type="ORF">M9458_053751</name>
</gene>
<dbReference type="SUPFAM" id="SSF56219">
    <property type="entry name" value="DNase I-like"/>
    <property type="match status" value="1"/>
</dbReference>
<proteinExistence type="predicted"/>
<reference evidence="1 2" key="1">
    <citation type="submission" date="2024-05" db="EMBL/GenBank/DDBJ databases">
        <title>Genome sequencing and assembly of Indian major carp, Cirrhinus mrigala (Hamilton, 1822).</title>
        <authorList>
            <person name="Mohindra V."/>
            <person name="Chowdhury L.M."/>
            <person name="Lal K."/>
            <person name="Jena J.K."/>
        </authorList>
    </citation>
    <scope>NUCLEOTIDE SEQUENCE [LARGE SCALE GENOMIC DNA]</scope>
    <source>
        <strain evidence="1">CM1030</strain>
        <tissue evidence="1">Blood</tissue>
    </source>
</reference>
<accession>A0ABD0MPR4</accession>
<sequence>EFKRFIEEMDQKPHVICVQETWLKPQLDFILYGYVAIRRDREDGMGGGIVTFIQQGLGYSVLNISKESEAVVVE</sequence>
<feature type="non-terminal residue" evidence="1">
    <location>
        <position position="74"/>
    </location>
</feature>
<keyword evidence="2" id="KW-1185">Reference proteome</keyword>
<feature type="non-terminal residue" evidence="1">
    <location>
        <position position="1"/>
    </location>
</feature>
<organism evidence="1 2">
    <name type="scientific">Cirrhinus mrigala</name>
    <name type="common">Mrigala</name>
    <dbReference type="NCBI Taxonomy" id="683832"/>
    <lineage>
        <taxon>Eukaryota</taxon>
        <taxon>Metazoa</taxon>
        <taxon>Chordata</taxon>
        <taxon>Craniata</taxon>
        <taxon>Vertebrata</taxon>
        <taxon>Euteleostomi</taxon>
        <taxon>Actinopterygii</taxon>
        <taxon>Neopterygii</taxon>
        <taxon>Teleostei</taxon>
        <taxon>Ostariophysi</taxon>
        <taxon>Cypriniformes</taxon>
        <taxon>Cyprinidae</taxon>
        <taxon>Labeoninae</taxon>
        <taxon>Labeonini</taxon>
        <taxon>Cirrhinus</taxon>
    </lineage>
</organism>
<dbReference type="Gene3D" id="3.60.10.10">
    <property type="entry name" value="Endonuclease/exonuclease/phosphatase"/>
    <property type="match status" value="1"/>
</dbReference>
<protein>
    <submittedName>
        <fullName evidence="1">Uncharacterized protein</fullName>
    </submittedName>
</protein>